<keyword evidence="2" id="KW-1185">Reference proteome</keyword>
<reference evidence="1 2" key="1">
    <citation type="submission" date="2023-02" db="EMBL/GenBank/DDBJ databases">
        <title>LHISI_Scaffold_Assembly.</title>
        <authorList>
            <person name="Stuart O.P."/>
            <person name="Cleave R."/>
            <person name="Magrath M.J.L."/>
            <person name="Mikheyev A.S."/>
        </authorList>
    </citation>
    <scope>NUCLEOTIDE SEQUENCE [LARGE SCALE GENOMIC DNA]</scope>
    <source>
        <strain evidence="1">Daus_M_001</strain>
        <tissue evidence="1">Leg muscle</tissue>
    </source>
</reference>
<dbReference type="InterPro" id="IPR012337">
    <property type="entry name" value="RNaseH-like_sf"/>
</dbReference>
<proteinExistence type="predicted"/>
<sequence>MVQARGFGIRWCEWQTRNGIQVHREQETSERINWFVNVTEVGLLQKSFEITRSNFTAQIANCKPCTCSTMLRTASTESYDVSSHELKSSPLTTGHSKCLAGQSLPIYRPGNVAVSKSAAIFKVAVQMSHGMDGCRSARQLLWASLYTRFCEKSNYTELHIAASGGPVTMLACGQTLLASHQDEPGSIPGRVTLPDFRQWESCRTMTLVNGFSLGSPVSPSLAFRRRSILISFRPQRLGYQDLDSKSRPNFSTPNSTNPHILLRNNQIGVTGSLSNDGISNGGGRVNALPKPKAVTFRNLLAVINEETLERESAALNCKCFRGIHSYDRIAEMVFDIHSDYGLSRGDSEVDSDEVDAVQFLDIDIEEGTKAILVSATGRIHHSAIGKCSAIWNLSRRQKSSEVITNILGYSLIYPCLARWNSLYDSIVALMKHQNKLPEVIEKIGLACNFKEAEVEYLQEYVEVMRPIALALDCLQLETNCFHGQLLPTLFSFEYKLRAVTSGWVSACPARWTERACIHHASDMTRAKQDRWGGGGHFSVFSGWTMCVVGECPGSDMSPISDVILPARAVGDRGVTGSFTSEFLGNLCQKHAGTPSANHLFLNAYLPRVYFTRQIGRCLTSNWLRSAAECYNILLASRKFSAVFDFYGCELFCWDVPMERGINTSQQRCHSLCFASLCFAQGPAHFKTVRAKASRISRLRACRGRRHFSVFRWA</sequence>
<protein>
    <submittedName>
        <fullName evidence="1">Uncharacterized protein</fullName>
    </submittedName>
</protein>
<comment type="caution">
    <text evidence="1">The sequence shown here is derived from an EMBL/GenBank/DDBJ whole genome shotgun (WGS) entry which is preliminary data.</text>
</comment>
<dbReference type="SUPFAM" id="SSF53098">
    <property type="entry name" value="Ribonuclease H-like"/>
    <property type="match status" value="1"/>
</dbReference>
<dbReference type="EMBL" id="JARBHB010000002">
    <property type="protein sequence ID" value="KAJ8894183.1"/>
    <property type="molecule type" value="Genomic_DNA"/>
</dbReference>
<dbReference type="PANTHER" id="PTHR47501">
    <property type="entry name" value="TRANSPOSASE-RELATED"/>
    <property type="match status" value="1"/>
</dbReference>
<accession>A0ABQ9IBX6</accession>
<evidence type="ECO:0000313" key="2">
    <source>
        <dbReference type="Proteomes" id="UP001159363"/>
    </source>
</evidence>
<dbReference type="Proteomes" id="UP001159363">
    <property type="component" value="Chromosome 2"/>
</dbReference>
<dbReference type="PANTHER" id="PTHR47501:SF5">
    <property type="entry name" value="HAT C-TERMINAL DIMERISATION DOMAIN-CONTAINING PROTEIN"/>
    <property type="match status" value="1"/>
</dbReference>
<organism evidence="1 2">
    <name type="scientific">Dryococelus australis</name>
    <dbReference type="NCBI Taxonomy" id="614101"/>
    <lineage>
        <taxon>Eukaryota</taxon>
        <taxon>Metazoa</taxon>
        <taxon>Ecdysozoa</taxon>
        <taxon>Arthropoda</taxon>
        <taxon>Hexapoda</taxon>
        <taxon>Insecta</taxon>
        <taxon>Pterygota</taxon>
        <taxon>Neoptera</taxon>
        <taxon>Polyneoptera</taxon>
        <taxon>Phasmatodea</taxon>
        <taxon>Verophasmatodea</taxon>
        <taxon>Anareolatae</taxon>
        <taxon>Phasmatidae</taxon>
        <taxon>Eurycanthinae</taxon>
        <taxon>Dryococelus</taxon>
    </lineage>
</organism>
<evidence type="ECO:0000313" key="1">
    <source>
        <dbReference type="EMBL" id="KAJ8894183.1"/>
    </source>
</evidence>
<name>A0ABQ9IBX6_9NEOP</name>
<gene>
    <name evidence="1" type="ORF">PR048_006793</name>
</gene>